<dbReference type="Gene3D" id="3.30.420.40">
    <property type="match status" value="3"/>
</dbReference>
<gene>
    <name evidence="4" type="primary">WBGene00276756</name>
</gene>
<protein>
    <submittedName>
        <fullName evidence="4">Uncharacterized protein</fullName>
    </submittedName>
</protein>
<dbReference type="Pfam" id="PF00012">
    <property type="entry name" value="HSP70"/>
    <property type="match status" value="2"/>
</dbReference>
<evidence type="ECO:0000256" key="3">
    <source>
        <dbReference type="ARBA" id="ARBA00022840"/>
    </source>
</evidence>
<dbReference type="Gene3D" id="2.60.34.10">
    <property type="entry name" value="Substrate Binding Domain Of DNAk, Chain A, domain 1"/>
    <property type="match status" value="1"/>
</dbReference>
<reference evidence="5" key="1">
    <citation type="journal article" date="2008" name="Nat. Genet.">
        <title>The Pristionchus pacificus genome provides a unique perspective on nematode lifestyle and parasitism.</title>
        <authorList>
            <person name="Dieterich C."/>
            <person name="Clifton S.W."/>
            <person name="Schuster L.N."/>
            <person name="Chinwalla A."/>
            <person name="Delehaunty K."/>
            <person name="Dinkelacker I."/>
            <person name="Fulton L."/>
            <person name="Fulton R."/>
            <person name="Godfrey J."/>
            <person name="Minx P."/>
            <person name="Mitreva M."/>
            <person name="Roeseler W."/>
            <person name="Tian H."/>
            <person name="Witte H."/>
            <person name="Yang S.P."/>
            <person name="Wilson R.K."/>
            <person name="Sommer R.J."/>
        </authorList>
    </citation>
    <scope>NUCLEOTIDE SEQUENCE [LARGE SCALE GENOMIC DNA]</scope>
    <source>
        <strain evidence="5">PS312</strain>
    </source>
</reference>
<keyword evidence="3" id="KW-0067">ATP-binding</keyword>
<name>A0A2A6CFX6_PRIPA</name>
<keyword evidence="2" id="KW-0547">Nucleotide-binding</keyword>
<dbReference type="SUPFAM" id="SSF100920">
    <property type="entry name" value="Heat shock protein 70kD (HSP70), peptide-binding domain"/>
    <property type="match status" value="1"/>
</dbReference>
<dbReference type="GO" id="GO:0044183">
    <property type="term" value="F:protein folding chaperone"/>
    <property type="evidence" value="ECO:0000318"/>
    <property type="project" value="GO_Central"/>
</dbReference>
<dbReference type="GO" id="GO:0016887">
    <property type="term" value="F:ATP hydrolysis activity"/>
    <property type="evidence" value="ECO:0000318"/>
    <property type="project" value="GO_Central"/>
</dbReference>
<dbReference type="PANTHER" id="PTHR19375">
    <property type="entry name" value="HEAT SHOCK PROTEIN 70KDA"/>
    <property type="match status" value="1"/>
</dbReference>
<dbReference type="InterPro" id="IPR043129">
    <property type="entry name" value="ATPase_NBD"/>
</dbReference>
<dbReference type="GO" id="GO:0031072">
    <property type="term" value="F:heat shock protein binding"/>
    <property type="evidence" value="ECO:0000318"/>
    <property type="project" value="GO_Central"/>
</dbReference>
<dbReference type="EnsemblMetazoa" id="PPA38387.1">
    <property type="protein sequence ID" value="PPA38387.1"/>
    <property type="gene ID" value="WBGene00276756"/>
</dbReference>
<proteinExistence type="inferred from homology"/>
<sequence>MADPMPTTKAVGMDLGTTNSCVAYKNGSVIEVVKNRYGNYIMPSVVYFGSSFKEVGEEAQEMRENEPLNTVFHIKRFMGRMANDPEIMKYFPYPFDVLKGNDGEAIIRVTPFDDNGPCESREYSPEQISAYILRYLKTRMRNNSSDLRRTLHAFVQGHYSLCRKCNYGKWISEGSHRRRCPSKIPKIRQMLREFFGNKDLKLNIPPEHAVAHGAAILAESLSEAARGAVKIKDVLPYSLGVDITYGRFSILLKSNTTYPVSHTACYENARENCTELKFQIFEGEKALHKENNRLGVCPIPIPKRKVGENKILVTFSVDEDGILSVHLRDKDTAVERGTKVKTVTRYTKEQVLNMIKDMRFEEEQEQIQRAKFLARSAFADSMAKVRKITGKTDSTKKKTELDNLVKTEDEWINNMENPSNEELIKRASEIDEKLAAIMKKMRIAERTARTDVDIRLYAEKAAFEALYLMPFFNGLQAVTAHKLSPETRLFAKVSYERKLAYLVGTALIECASSDFGREMATERLRSNEFQNIQATWAPLIDHCSLLLRELRMDATCDRLSRLSDLWEASETGQRQARRLREVVQLSIHQVDGKVDRATEELLDWTELYSIEPLQSQVIDRFAIDDQQHASKRIFVKWNETFSAAEEFLDKEIAKNCQVHVIFGNEDDAARFYIRIFDRYCSNRILLNWRGKEYRDCDSSENPSITIGSLNYFSRISKVDRNTTSVVVLHAEQTLAATFVNCFEEESLDRFLSELFVLTTITVHHFHEIEECLKENQDNLTELIQSWPREYQVFDQDTLINKWKHYCMSYGNEARNAFIEHIRKYSEIWIAQRMIKEYEGPPKLIEYVRHNCSRFVRSAIVARIAKLGDAYVIYSERSSDKLALRIRLTRQLNEDFGLLQFLELRHGCEMTPYKIKCGSILHSCFENYERMLIIERCNPFRSDEGNLNSLKMSKPISVPVPEKIDHFDLPFESFPSKVCKYAQGWQDYNYLIIVVCCNMRLLNNSIHHLRAINANVSFCETPLGLLNESSKNRSETVVVCTTSACFEGWKFLPRTREYIKIIIGHHKNDTSSLEDAYDLAKAQEILSISWENPNSLSKMREFQAGRERAIENTTTFGSSASLTEKRMESHSTTDVVNHLLKAKRMLHRKLQHIASTAKTIHALMPPPKLDSSDSPIDIACGGFLKQARQKMEDVSDQLRNVEKILTSHEFALDNTDLCAEELQAISNRYLIDKDELSSFLATIRNEQPVSWSKVRSEVERFNLLQDADRHWEHCFGDTDPRKQVVAINTASATPSTNAHRQMVLPKDYRKWMLQCSDRHLEDCTLYVVDSEENANQLLAVEDASLERFLDCRVLSVKSKDFENNTSTKRVITLLTSVVVESTANNNKCPMFLFPRRCYDRLTRDLFDSGLLIADEYEEIQKQMKQCDTILLPLINRLPRKSEPVEEKIPIEIFLRAESALLEYGSLQWMEWFARRLKYYKYAPEASAFYHRMIAERHFCRFEEALDETTPGRSITNTERMMMDGFVYSTMDSLGRKRL</sequence>
<keyword evidence="5" id="KW-1185">Reference proteome</keyword>
<accession>A0A2A6CFX6</accession>
<evidence type="ECO:0000313" key="4">
    <source>
        <dbReference type="EnsemblMetazoa" id="PPA38387.1"/>
    </source>
</evidence>
<dbReference type="GO" id="GO:0005788">
    <property type="term" value="C:endoplasmic reticulum lumen"/>
    <property type="evidence" value="ECO:0000318"/>
    <property type="project" value="GO_Central"/>
</dbReference>
<evidence type="ECO:0000256" key="2">
    <source>
        <dbReference type="ARBA" id="ARBA00022741"/>
    </source>
</evidence>
<evidence type="ECO:0000313" key="5">
    <source>
        <dbReference type="Proteomes" id="UP000005239"/>
    </source>
</evidence>
<dbReference type="GO" id="GO:0005737">
    <property type="term" value="C:cytoplasm"/>
    <property type="evidence" value="ECO:0000318"/>
    <property type="project" value="GO_Central"/>
</dbReference>
<dbReference type="GO" id="GO:0140662">
    <property type="term" value="F:ATP-dependent protein folding chaperone"/>
    <property type="evidence" value="ECO:0007669"/>
    <property type="project" value="InterPro"/>
</dbReference>
<evidence type="ECO:0000256" key="1">
    <source>
        <dbReference type="ARBA" id="ARBA00007381"/>
    </source>
</evidence>
<dbReference type="FunFam" id="3.30.420.40:FF:000768">
    <property type="entry name" value="Uncharacterized protein"/>
    <property type="match status" value="1"/>
</dbReference>
<dbReference type="GO" id="GO:0016020">
    <property type="term" value="C:membrane"/>
    <property type="evidence" value="ECO:0000318"/>
    <property type="project" value="GO_Central"/>
</dbReference>
<dbReference type="GO" id="GO:0030968">
    <property type="term" value="P:endoplasmic reticulum unfolded protein response"/>
    <property type="evidence" value="ECO:0000318"/>
    <property type="project" value="GO_Central"/>
</dbReference>
<dbReference type="InterPro" id="IPR013126">
    <property type="entry name" value="Hsp_70_fam"/>
</dbReference>
<reference evidence="4" key="2">
    <citation type="submission" date="2022-06" db="UniProtKB">
        <authorList>
            <consortium name="EnsemblMetazoa"/>
        </authorList>
    </citation>
    <scope>IDENTIFICATION</scope>
    <source>
        <strain evidence="4">PS312</strain>
    </source>
</reference>
<dbReference type="GO" id="GO:0036503">
    <property type="term" value="P:ERAD pathway"/>
    <property type="evidence" value="ECO:0000318"/>
    <property type="project" value="GO_Central"/>
</dbReference>
<organism evidence="4 5">
    <name type="scientific">Pristionchus pacificus</name>
    <name type="common">Parasitic nematode worm</name>
    <dbReference type="NCBI Taxonomy" id="54126"/>
    <lineage>
        <taxon>Eukaryota</taxon>
        <taxon>Metazoa</taxon>
        <taxon>Ecdysozoa</taxon>
        <taxon>Nematoda</taxon>
        <taxon>Chromadorea</taxon>
        <taxon>Rhabditida</taxon>
        <taxon>Rhabditina</taxon>
        <taxon>Diplogasteromorpha</taxon>
        <taxon>Diplogasteroidea</taxon>
        <taxon>Neodiplogasteridae</taxon>
        <taxon>Pristionchus</taxon>
    </lineage>
</organism>
<dbReference type="GO" id="GO:0042026">
    <property type="term" value="P:protein refolding"/>
    <property type="evidence" value="ECO:0000318"/>
    <property type="project" value="GO_Central"/>
</dbReference>
<dbReference type="GO" id="GO:0034663">
    <property type="term" value="C:endoplasmic reticulum chaperone complex"/>
    <property type="evidence" value="ECO:0000318"/>
    <property type="project" value="GO_Central"/>
</dbReference>
<comment type="similarity">
    <text evidence="1">Belongs to the heat shock protein 70 family.</text>
</comment>
<dbReference type="Proteomes" id="UP000005239">
    <property type="component" value="Unassembled WGS sequence"/>
</dbReference>
<dbReference type="InterPro" id="IPR029047">
    <property type="entry name" value="HSP70_peptide-bd_sf"/>
</dbReference>
<dbReference type="GO" id="GO:0005634">
    <property type="term" value="C:nucleus"/>
    <property type="evidence" value="ECO:0000318"/>
    <property type="project" value="GO_Central"/>
</dbReference>
<dbReference type="GO" id="GO:0005524">
    <property type="term" value="F:ATP binding"/>
    <property type="evidence" value="ECO:0007669"/>
    <property type="project" value="UniProtKB-KW"/>
</dbReference>
<dbReference type="SUPFAM" id="SSF53067">
    <property type="entry name" value="Actin-like ATPase domain"/>
    <property type="match status" value="1"/>
</dbReference>
<accession>A0A8R1UR29</accession>